<dbReference type="KEGG" id="lez:GLE_1854"/>
<sequence>MRNHLSDHGYSANEGVRQRDGGERTLYRSAPTADGIVFVVSAQLAPAGGECIQEIRINANTPEDEA</sequence>
<dbReference type="AlphaFoldDB" id="A0A0S2DEZ1"/>
<proteinExistence type="predicted"/>
<name>A0A0S2DEZ1_LYSEN</name>
<reference evidence="2 3" key="1">
    <citation type="submission" date="2015-11" db="EMBL/GenBank/DDBJ databases">
        <title>Genome sequences of Lysobacter enzymogenes strain C3 and Lysobacter antibioticus ATCC 29479.</title>
        <authorList>
            <person name="Kobayashi D.Y."/>
        </authorList>
    </citation>
    <scope>NUCLEOTIDE SEQUENCE [LARGE SCALE GENOMIC DNA]</scope>
    <source>
        <strain evidence="2 3">C3</strain>
    </source>
</reference>
<dbReference type="Proteomes" id="UP000061569">
    <property type="component" value="Chromosome"/>
</dbReference>
<organism evidence="2 3">
    <name type="scientific">Lysobacter enzymogenes</name>
    <dbReference type="NCBI Taxonomy" id="69"/>
    <lineage>
        <taxon>Bacteria</taxon>
        <taxon>Pseudomonadati</taxon>
        <taxon>Pseudomonadota</taxon>
        <taxon>Gammaproteobacteria</taxon>
        <taxon>Lysobacterales</taxon>
        <taxon>Lysobacteraceae</taxon>
        <taxon>Lysobacter</taxon>
    </lineage>
</organism>
<feature type="region of interest" description="Disordered" evidence="1">
    <location>
        <begin position="1"/>
        <end position="25"/>
    </location>
</feature>
<evidence type="ECO:0000256" key="1">
    <source>
        <dbReference type="SAM" id="MobiDB-lite"/>
    </source>
</evidence>
<feature type="compositionally biased region" description="Basic and acidic residues" evidence="1">
    <location>
        <begin position="16"/>
        <end position="25"/>
    </location>
</feature>
<dbReference type="PATRIC" id="fig|69.6.peg.1825"/>
<evidence type="ECO:0000313" key="2">
    <source>
        <dbReference type="EMBL" id="ALN57206.1"/>
    </source>
</evidence>
<accession>A0A0S2DEZ1</accession>
<evidence type="ECO:0000313" key="3">
    <source>
        <dbReference type="Proteomes" id="UP000061569"/>
    </source>
</evidence>
<gene>
    <name evidence="2" type="ORF">GLE_1854</name>
</gene>
<protein>
    <submittedName>
        <fullName evidence="2">Uncharacterized protein</fullName>
    </submittedName>
</protein>
<dbReference type="EMBL" id="CP013140">
    <property type="protein sequence ID" value="ALN57206.1"/>
    <property type="molecule type" value="Genomic_DNA"/>
</dbReference>